<organism evidence="8 9">
    <name type="scientific">Arxiozyma heterogenica</name>
    <dbReference type="NCBI Taxonomy" id="278026"/>
    <lineage>
        <taxon>Eukaryota</taxon>
        <taxon>Fungi</taxon>
        <taxon>Dikarya</taxon>
        <taxon>Ascomycota</taxon>
        <taxon>Saccharomycotina</taxon>
        <taxon>Saccharomycetes</taxon>
        <taxon>Saccharomycetales</taxon>
        <taxon>Saccharomycetaceae</taxon>
        <taxon>Arxiozyma</taxon>
    </lineage>
</organism>
<comment type="subunit">
    <text evidence="2">Homodimer.</text>
</comment>
<evidence type="ECO:0000313" key="8">
    <source>
        <dbReference type="EMBL" id="KAK5774015.1"/>
    </source>
</evidence>
<dbReference type="GO" id="GO:0030170">
    <property type="term" value="F:pyridoxal phosphate binding"/>
    <property type="evidence" value="ECO:0007669"/>
    <property type="project" value="InterPro"/>
</dbReference>
<dbReference type="CDD" id="cd00609">
    <property type="entry name" value="AAT_like"/>
    <property type="match status" value="1"/>
</dbReference>
<dbReference type="Proteomes" id="UP001306508">
    <property type="component" value="Unassembled WGS sequence"/>
</dbReference>
<evidence type="ECO:0000256" key="2">
    <source>
        <dbReference type="ARBA" id="ARBA00011738"/>
    </source>
</evidence>
<dbReference type="InterPro" id="IPR015424">
    <property type="entry name" value="PyrdxlP-dep_Trfase"/>
</dbReference>
<evidence type="ECO:0000256" key="5">
    <source>
        <dbReference type="ARBA" id="ARBA00022898"/>
    </source>
</evidence>
<dbReference type="Gene3D" id="3.90.1150.10">
    <property type="entry name" value="Aspartate Aminotransferase, domain 1"/>
    <property type="match status" value="1"/>
</dbReference>
<dbReference type="FunFam" id="3.90.1150.10:FF:000140">
    <property type="entry name" value="alanine aminotransferase 1"/>
    <property type="match status" value="1"/>
</dbReference>
<evidence type="ECO:0000259" key="7">
    <source>
        <dbReference type="Pfam" id="PF00155"/>
    </source>
</evidence>
<evidence type="ECO:0000256" key="4">
    <source>
        <dbReference type="ARBA" id="ARBA00022679"/>
    </source>
</evidence>
<dbReference type="PANTHER" id="PTHR11751">
    <property type="entry name" value="ALANINE AMINOTRANSFERASE"/>
    <property type="match status" value="1"/>
</dbReference>
<name>A0AAN8A7F2_9SACH</name>
<comment type="similarity">
    <text evidence="6">Belongs to the class-I pyridoxal-phosphate-dependent aminotransferase family. Alanine aminotransferase subfamily.</text>
</comment>
<proteinExistence type="inferred from homology"/>
<dbReference type="InterPro" id="IPR045088">
    <property type="entry name" value="ALAT1/2-like"/>
</dbReference>
<evidence type="ECO:0000256" key="1">
    <source>
        <dbReference type="ARBA" id="ARBA00001933"/>
    </source>
</evidence>
<evidence type="ECO:0000256" key="6">
    <source>
        <dbReference type="ARBA" id="ARBA00025785"/>
    </source>
</evidence>
<evidence type="ECO:0000313" key="9">
    <source>
        <dbReference type="Proteomes" id="UP001306508"/>
    </source>
</evidence>
<reference evidence="9" key="1">
    <citation type="submission" date="2023-07" db="EMBL/GenBank/DDBJ databases">
        <title>A draft genome of Kazachstania heterogenica Y-27499.</title>
        <authorList>
            <person name="Donic C."/>
            <person name="Kralova J.S."/>
            <person name="Fidel L."/>
            <person name="Ben-Dor S."/>
            <person name="Jung S."/>
        </authorList>
    </citation>
    <scope>NUCLEOTIDE SEQUENCE [LARGE SCALE GENOMIC DNA]</scope>
    <source>
        <strain evidence="9">Y27499</strain>
    </source>
</reference>
<keyword evidence="5" id="KW-0663">Pyridoxal phosphate</keyword>
<accession>A0AAN8A7F2</accession>
<keyword evidence="9" id="KW-1185">Reference proteome</keyword>
<gene>
    <name evidence="8" type="ORF">RI543_004773</name>
</gene>
<dbReference type="InterPro" id="IPR015421">
    <property type="entry name" value="PyrdxlP-dep_Trfase_major"/>
</dbReference>
<dbReference type="PANTHER" id="PTHR11751:SF29">
    <property type="entry name" value="ALANINE TRANSAMINASE"/>
    <property type="match status" value="1"/>
</dbReference>
<protein>
    <recommendedName>
        <fullName evidence="7">Aminotransferase class I/classII large domain-containing protein</fullName>
    </recommendedName>
</protein>
<dbReference type="InterPro" id="IPR015422">
    <property type="entry name" value="PyrdxlP-dep_Trfase_small"/>
</dbReference>
<dbReference type="InterPro" id="IPR004839">
    <property type="entry name" value="Aminotransferase_I/II_large"/>
</dbReference>
<dbReference type="AlphaFoldDB" id="A0AAN8A7F2"/>
<comment type="caution">
    <text evidence="8">The sequence shown here is derived from an EMBL/GenBank/DDBJ whole genome shotgun (WGS) entry which is preliminary data.</text>
</comment>
<dbReference type="Pfam" id="PF00155">
    <property type="entry name" value="Aminotran_1_2"/>
    <property type="match status" value="1"/>
</dbReference>
<evidence type="ECO:0000256" key="3">
    <source>
        <dbReference type="ARBA" id="ARBA00022576"/>
    </source>
</evidence>
<dbReference type="EMBL" id="JAWIZZ010000059">
    <property type="protein sequence ID" value="KAK5774015.1"/>
    <property type="molecule type" value="Genomic_DNA"/>
</dbReference>
<dbReference type="SUPFAM" id="SSF53383">
    <property type="entry name" value="PLP-dependent transferases"/>
    <property type="match status" value="1"/>
</dbReference>
<keyword evidence="3" id="KW-0032">Aminotransferase</keyword>
<sequence length="359" mass="40785">MNRLNKPSIKKTLSDLNENIVKAKYAIRGPLLTKLETYEQQLIDRPESLSFNQVTNALIGNPQTYKKDVIERAEDLIYKIGKSMGAYTLTKGILGIRQNIANFIKERDGESCDPEDIYLTNGTTFAIMNIFNLFAKDKNTGVLLPILQYPLYTALLAMYNLELLPYYLNEEEGWSIDLTEMENVIKKSMSRGITPQVMVIINPGNHTGSILSFDTLANILKIANKYGIIVIADEVYQHNIIKADVQFHSMKKLRAKKLYRIFNSLKGFECEEPQGGMYLFPKLILPENAIREARLAGYEPDEFYCHKLSDSTGICVVPGTGFGQKPGTYHIRTTFLPAGTNWIQGWKEFHLQFLENFAS</sequence>
<dbReference type="GO" id="GO:0008483">
    <property type="term" value="F:transaminase activity"/>
    <property type="evidence" value="ECO:0007669"/>
    <property type="project" value="UniProtKB-KW"/>
</dbReference>
<comment type="cofactor">
    <cofactor evidence="1">
        <name>pyridoxal 5'-phosphate</name>
        <dbReference type="ChEBI" id="CHEBI:597326"/>
    </cofactor>
</comment>
<keyword evidence="4" id="KW-0808">Transferase</keyword>
<dbReference type="Gene3D" id="3.40.640.10">
    <property type="entry name" value="Type I PLP-dependent aspartate aminotransferase-like (Major domain)"/>
    <property type="match status" value="1"/>
</dbReference>
<feature type="domain" description="Aminotransferase class I/classII large" evidence="7">
    <location>
        <begin position="67"/>
        <end position="240"/>
    </location>
</feature>